<dbReference type="Gene3D" id="2.60.120.200">
    <property type="match status" value="4"/>
</dbReference>
<evidence type="ECO:0000256" key="4">
    <source>
        <dbReference type="ARBA" id="ARBA00022525"/>
    </source>
</evidence>
<dbReference type="AlphaFoldDB" id="A0AAD1WXN6"/>
<dbReference type="FunFam" id="2.60.120.200:FF:000070">
    <property type="entry name" value="Serum amyloid P-component"/>
    <property type="match status" value="3"/>
</dbReference>
<dbReference type="PANTHER" id="PTHR45869">
    <property type="entry name" value="C-REACTIVE PROTEIN-RELATED"/>
    <property type="match status" value="1"/>
</dbReference>
<gene>
    <name evidence="13" type="ORF">PECUL_23A003055</name>
</gene>
<comment type="subcellular location">
    <subcellularLocation>
        <location evidence="2">Secreted</location>
    </subcellularLocation>
</comment>
<dbReference type="SUPFAM" id="SSF49899">
    <property type="entry name" value="Concanavalin A-like lectins/glucanases"/>
    <property type="match status" value="3"/>
</dbReference>
<dbReference type="CDD" id="cd00152">
    <property type="entry name" value="PTX"/>
    <property type="match status" value="2"/>
</dbReference>
<dbReference type="PRINTS" id="PR00895">
    <property type="entry name" value="PENTAXIN"/>
</dbReference>
<feature type="domain" description="Pentraxin (PTX)" evidence="12">
    <location>
        <begin position="543"/>
        <end position="740"/>
    </location>
</feature>
<dbReference type="GO" id="GO:0046872">
    <property type="term" value="F:metal ion binding"/>
    <property type="evidence" value="ECO:0007669"/>
    <property type="project" value="UniProtKB-KW"/>
</dbReference>
<accession>A0AAD1WXN6</accession>
<dbReference type="InterPro" id="IPR013320">
    <property type="entry name" value="ConA-like_dom_sf"/>
</dbReference>
<keyword evidence="4" id="KW-0964">Secreted</keyword>
<evidence type="ECO:0000256" key="2">
    <source>
        <dbReference type="ARBA" id="ARBA00004613"/>
    </source>
</evidence>
<evidence type="ECO:0000256" key="10">
    <source>
        <dbReference type="ARBA" id="ARBA00040546"/>
    </source>
</evidence>
<dbReference type="Proteomes" id="UP001295444">
    <property type="component" value="Chromosome 13"/>
</dbReference>
<organism evidence="13 14">
    <name type="scientific">Pelobates cultripes</name>
    <name type="common">Western spadefoot toad</name>
    <dbReference type="NCBI Taxonomy" id="61616"/>
    <lineage>
        <taxon>Eukaryota</taxon>
        <taxon>Metazoa</taxon>
        <taxon>Chordata</taxon>
        <taxon>Craniata</taxon>
        <taxon>Vertebrata</taxon>
        <taxon>Euteleostomi</taxon>
        <taxon>Amphibia</taxon>
        <taxon>Batrachia</taxon>
        <taxon>Anura</taxon>
        <taxon>Pelobatoidea</taxon>
        <taxon>Pelobatidae</taxon>
        <taxon>Pelobates</taxon>
    </lineage>
</organism>
<protein>
    <recommendedName>
        <fullName evidence="10">C-reactive protein</fullName>
    </recommendedName>
</protein>
<evidence type="ECO:0000256" key="1">
    <source>
        <dbReference type="ARBA" id="ARBA00001913"/>
    </source>
</evidence>
<dbReference type="PROSITE" id="PS51828">
    <property type="entry name" value="PTX_2"/>
    <property type="match status" value="3"/>
</dbReference>
<dbReference type="Pfam" id="PF00354">
    <property type="entry name" value="Pentaxin"/>
    <property type="match status" value="4"/>
</dbReference>
<dbReference type="PANTHER" id="PTHR45869:SF7">
    <property type="entry name" value="C-REACTIVE PROTEIN"/>
    <property type="match status" value="1"/>
</dbReference>
<evidence type="ECO:0000259" key="12">
    <source>
        <dbReference type="PROSITE" id="PS51828"/>
    </source>
</evidence>
<dbReference type="GO" id="GO:0005576">
    <property type="term" value="C:extracellular region"/>
    <property type="evidence" value="ECO:0007669"/>
    <property type="project" value="UniProtKB-SubCell"/>
</dbReference>
<comment type="cofactor">
    <cofactor evidence="1">
        <name>Ca(2+)</name>
        <dbReference type="ChEBI" id="CHEBI:29108"/>
    </cofactor>
</comment>
<feature type="non-terminal residue" evidence="13">
    <location>
        <position position="1"/>
    </location>
</feature>
<evidence type="ECO:0000256" key="3">
    <source>
        <dbReference type="ARBA" id="ARBA00022486"/>
    </source>
</evidence>
<evidence type="ECO:0000256" key="11">
    <source>
        <dbReference type="PROSITE-ProRule" id="PRU01172"/>
    </source>
</evidence>
<dbReference type="GO" id="GO:0006953">
    <property type="term" value="P:acute-phase response"/>
    <property type="evidence" value="ECO:0007669"/>
    <property type="project" value="UniProtKB-KW"/>
</dbReference>
<keyword evidence="7" id="KW-0106">Calcium</keyword>
<dbReference type="InterPro" id="IPR030476">
    <property type="entry name" value="Pentaxin_CS"/>
</dbReference>
<name>A0AAD1WXN6_PELCU</name>
<sequence length="741" mass="84525">VGRGVMLVDVDFGGSMSMQARTTGISRWAGACGANVTLLIDLGSKVLLFPKESATAHVILTPETAKPLEKLSICLRSYTEVTRQYSLFSLASPGRDNAFLILQVPPNICSVSVNQEGHNFKTDTEVLDWRHTCVSWESETGVLQLWVNGKLYPRKTIQKGFAIPSPTSIVLGQDQDSFGGGFEAAQSFVGEISDVHMWDYILTPEDINKPKLQCGTRLSQHIKVRTYVVPSRHYFSRYVDQQHLEDKSLIFPRQDDYSYFILKPEEPKPMSSFTVCLRSFSELIEYSLFSLATEKESNALLIYPMPVNMVYVYVDNEEIRFKVDEGLYEWKHTCVSWTSETGVIQLWVDGKLYPRKVCKRGYSFPASTSIILGQDQDSFGGKFDKNQSYTGEISDVHMWDYVLSLEKIQKVHLNEFSGNVLNWRSLEMQKKGDVLIEPKILSRSSRMKNLVVLLIKGYRVVFARATGGEISDVHMWDYVLSSENIHKVLLKEMNGNVLNWRSLKFQSKGNVLIEPDVSTIEYRGNNKKYYPCCLTLRMNGYLEGNVFLFPEQNDYSLVTLKPVESKPLRKFTVCLQSYSELAKYPLFSLATHTHFNAFLILLLPGSKVYVYVGNEEIYFKVDLTLIEWKYTCVSWDSDTGVVQLWINGKRYPRKVAKKGFTFPASTSIILGQEQDSFGGGFDKNQSFAGEISDVHMWDYVLSPEKIQQVLIKKLNGNIFSWRSLHYEIKGNVLIEPSLQYI</sequence>
<feature type="domain" description="Pentraxin (PTX)" evidence="12">
    <location>
        <begin position="43"/>
        <end position="245"/>
    </location>
</feature>
<evidence type="ECO:0000256" key="8">
    <source>
        <dbReference type="ARBA" id="ARBA00023157"/>
    </source>
</evidence>
<comment type="caution">
    <text evidence="11">Lacks conserved residue(s) required for the propagation of feature annotation.</text>
</comment>
<feature type="domain" description="Pentraxin (PTX)" evidence="12">
    <location>
        <begin position="245"/>
        <end position="442"/>
    </location>
</feature>
<keyword evidence="3" id="KW-0011">Acute phase</keyword>
<evidence type="ECO:0000256" key="7">
    <source>
        <dbReference type="ARBA" id="ARBA00022837"/>
    </source>
</evidence>
<feature type="disulfide bond" evidence="11">
    <location>
        <begin position="74"/>
        <end position="133"/>
    </location>
</feature>
<dbReference type="SMART" id="SM00159">
    <property type="entry name" value="PTX"/>
    <property type="match status" value="3"/>
</dbReference>
<proteinExistence type="inferred from homology"/>
<dbReference type="InterPro" id="IPR001759">
    <property type="entry name" value="PTX_dom"/>
</dbReference>
<keyword evidence="6" id="KW-0732">Signal</keyword>
<evidence type="ECO:0000256" key="9">
    <source>
        <dbReference type="ARBA" id="ARBA00038102"/>
    </source>
</evidence>
<dbReference type="PROSITE" id="PS00289">
    <property type="entry name" value="PTX_1"/>
    <property type="match status" value="2"/>
</dbReference>
<keyword evidence="14" id="KW-1185">Reference proteome</keyword>
<keyword evidence="5" id="KW-0479">Metal-binding</keyword>
<reference evidence="13" key="1">
    <citation type="submission" date="2022-03" db="EMBL/GenBank/DDBJ databases">
        <authorList>
            <person name="Alioto T."/>
            <person name="Alioto T."/>
            <person name="Gomez Garrido J."/>
        </authorList>
    </citation>
    <scope>NUCLEOTIDE SEQUENCE</scope>
</reference>
<comment type="similarity">
    <text evidence="9">Belongs to the pentraxin family.</text>
</comment>
<dbReference type="InterPro" id="IPR051005">
    <property type="entry name" value="Pentraxin_domain"/>
</dbReference>
<evidence type="ECO:0000256" key="5">
    <source>
        <dbReference type="ARBA" id="ARBA00022723"/>
    </source>
</evidence>
<evidence type="ECO:0000256" key="6">
    <source>
        <dbReference type="ARBA" id="ARBA00022729"/>
    </source>
</evidence>
<keyword evidence="8 11" id="KW-1015">Disulfide bond</keyword>
<dbReference type="EMBL" id="OW240924">
    <property type="protein sequence ID" value="CAH2327012.1"/>
    <property type="molecule type" value="Genomic_DNA"/>
</dbReference>
<evidence type="ECO:0000313" key="13">
    <source>
        <dbReference type="EMBL" id="CAH2327012.1"/>
    </source>
</evidence>
<evidence type="ECO:0000313" key="14">
    <source>
        <dbReference type="Proteomes" id="UP001295444"/>
    </source>
</evidence>